<dbReference type="InterPro" id="IPR050789">
    <property type="entry name" value="Diverse_Enzym_Activities"/>
</dbReference>
<keyword evidence="3" id="KW-1185">Reference proteome</keyword>
<dbReference type="Gene3D" id="3.40.710.10">
    <property type="entry name" value="DD-peptidase/beta-lactamase superfamily"/>
    <property type="match status" value="1"/>
</dbReference>
<dbReference type="PANTHER" id="PTHR43283">
    <property type="entry name" value="BETA-LACTAMASE-RELATED"/>
    <property type="match status" value="1"/>
</dbReference>
<reference evidence="2" key="1">
    <citation type="submission" date="2022-08" db="EMBL/GenBank/DDBJ databases">
        <authorList>
            <person name="Somphong A."/>
            <person name="Phongsopitanun W."/>
        </authorList>
    </citation>
    <scope>NUCLEOTIDE SEQUENCE</scope>
    <source>
        <strain evidence="2">LP05-1</strain>
    </source>
</reference>
<feature type="domain" description="Beta-lactamase-related" evidence="1">
    <location>
        <begin position="16"/>
        <end position="341"/>
    </location>
</feature>
<comment type="caution">
    <text evidence="2">The sequence shown here is derived from an EMBL/GenBank/DDBJ whole genome shotgun (WGS) entry which is preliminary data.</text>
</comment>
<dbReference type="Proteomes" id="UP001431313">
    <property type="component" value="Unassembled WGS sequence"/>
</dbReference>
<gene>
    <name evidence="2" type="ORF">NX801_13575</name>
</gene>
<evidence type="ECO:0000313" key="3">
    <source>
        <dbReference type="Proteomes" id="UP001431313"/>
    </source>
</evidence>
<dbReference type="EMBL" id="JANUGQ010000010">
    <property type="protein sequence ID" value="MCS0636669.1"/>
    <property type="molecule type" value="Genomic_DNA"/>
</dbReference>
<name>A0ABT2CGY2_9ACTN</name>
<protein>
    <submittedName>
        <fullName evidence="2">Beta-lactamase family protein</fullName>
    </submittedName>
</protein>
<accession>A0ABT2CGY2</accession>
<dbReference type="InterPro" id="IPR001466">
    <property type="entry name" value="Beta-lactam-related"/>
</dbReference>
<evidence type="ECO:0000259" key="1">
    <source>
        <dbReference type="Pfam" id="PF00144"/>
    </source>
</evidence>
<dbReference type="SUPFAM" id="SSF56601">
    <property type="entry name" value="beta-lactamase/transpeptidase-like"/>
    <property type="match status" value="1"/>
</dbReference>
<sequence length="466" mass="50088">MVKPQCLQTWLETELSRLSDTHEVPGVSVALSSGGHSVEATCGVLNTRTRIAVTPDSLFQIQSITKIFTTALVMQLVDEGLVQLDQPIGTYLPEFRTTDPAASEKVTVRHLLTHTGGFEGDLWQPTTSGPDALDRFVRDLVALAPQHSRPGQRFSYCNAGFGTLGRLVEVLRGTTYEQALRHHLAEPLGIDELAFSADQALAFRTAIGHVRPTPSGPLIPARHWALMPPSNPAAGNQLAMSARGLVRLGNLFLSGASANGVRILSEPSVALTLQPQVRHRQSSVAPTHQGLGWHLPQPEVAEHGGGCPGVATMLLIVPDQNLAAVVLTNADTGAKVARHLLDLVLTELAGMPAAASLPTPGVEVRVADPRPFLGRYSTRQSLLEVTRDGEGRLWLTNEPRNESVTMARLAGATPVTARHEIRPLGPDLFVLIGADGHATSSITFLEQDQERHFSALMTSRVAPRVE</sequence>
<dbReference type="Pfam" id="PF00144">
    <property type="entry name" value="Beta-lactamase"/>
    <property type="match status" value="1"/>
</dbReference>
<dbReference type="InterPro" id="IPR012338">
    <property type="entry name" value="Beta-lactam/transpept-like"/>
</dbReference>
<dbReference type="RefSeq" id="WP_258787914.1">
    <property type="nucleotide sequence ID" value="NZ_JANUGQ010000010.1"/>
</dbReference>
<evidence type="ECO:0000313" key="2">
    <source>
        <dbReference type="EMBL" id="MCS0636669.1"/>
    </source>
</evidence>
<proteinExistence type="predicted"/>
<organism evidence="2 3">
    <name type="scientific">Streptomyces pyxinae</name>
    <dbReference type="NCBI Taxonomy" id="2970734"/>
    <lineage>
        <taxon>Bacteria</taxon>
        <taxon>Bacillati</taxon>
        <taxon>Actinomycetota</taxon>
        <taxon>Actinomycetes</taxon>
        <taxon>Kitasatosporales</taxon>
        <taxon>Streptomycetaceae</taxon>
        <taxon>Streptomyces</taxon>
    </lineage>
</organism>
<dbReference type="PANTHER" id="PTHR43283:SF3">
    <property type="entry name" value="BETA-LACTAMASE FAMILY PROTEIN (AFU_ORTHOLOGUE AFUA_5G07500)"/>
    <property type="match status" value="1"/>
</dbReference>